<keyword evidence="2 7" id="KW-0489">Methyltransferase</keyword>
<comment type="catalytic activity">
    <reaction evidence="6">
        <text>a 2'-deoxycytidine in DNA + S-adenosyl-L-methionine = a 5-methyl-2'-deoxycytidine in DNA + S-adenosyl-L-homocysteine + H(+)</text>
        <dbReference type="Rhea" id="RHEA:13681"/>
        <dbReference type="Rhea" id="RHEA-COMP:11369"/>
        <dbReference type="Rhea" id="RHEA-COMP:11370"/>
        <dbReference type="ChEBI" id="CHEBI:15378"/>
        <dbReference type="ChEBI" id="CHEBI:57856"/>
        <dbReference type="ChEBI" id="CHEBI:59789"/>
        <dbReference type="ChEBI" id="CHEBI:85452"/>
        <dbReference type="ChEBI" id="CHEBI:85454"/>
        <dbReference type="EC" id="2.1.1.37"/>
    </reaction>
</comment>
<dbReference type="GO" id="GO:0009307">
    <property type="term" value="P:DNA restriction-modification system"/>
    <property type="evidence" value="ECO:0007669"/>
    <property type="project" value="UniProtKB-KW"/>
</dbReference>
<dbReference type="AlphaFoldDB" id="A0A4Q6Y1T1"/>
<dbReference type="Pfam" id="PF00145">
    <property type="entry name" value="DNA_methylase"/>
    <property type="match status" value="1"/>
</dbReference>
<evidence type="ECO:0000256" key="5">
    <source>
        <dbReference type="ARBA" id="ARBA00022747"/>
    </source>
</evidence>
<reference evidence="8 9" key="1">
    <citation type="submission" date="2019-02" db="EMBL/GenBank/DDBJ databases">
        <authorList>
            <person name="Li Y."/>
        </authorList>
    </citation>
    <scope>NUCLEOTIDE SEQUENCE [LARGE SCALE GENOMIC DNA]</scope>
    <source>
        <strain evidence="8 9">3-7</strain>
    </source>
</reference>
<dbReference type="PROSITE" id="PS51679">
    <property type="entry name" value="SAM_MT_C5"/>
    <property type="match status" value="1"/>
</dbReference>
<evidence type="ECO:0000256" key="4">
    <source>
        <dbReference type="ARBA" id="ARBA00022691"/>
    </source>
</evidence>
<comment type="similarity">
    <text evidence="7">Belongs to the class I-like SAM-binding methyltransferase superfamily. C5-methyltransferase family.</text>
</comment>
<keyword evidence="5" id="KW-0680">Restriction system</keyword>
<dbReference type="Gene3D" id="3.90.120.10">
    <property type="entry name" value="DNA Methylase, subunit A, domain 2"/>
    <property type="match status" value="1"/>
</dbReference>
<dbReference type="GO" id="GO:0044027">
    <property type="term" value="P:negative regulation of gene expression via chromosomal CpG island methylation"/>
    <property type="evidence" value="ECO:0007669"/>
    <property type="project" value="TreeGrafter"/>
</dbReference>
<dbReference type="PANTHER" id="PTHR10629">
    <property type="entry name" value="CYTOSINE-SPECIFIC METHYLTRANSFERASE"/>
    <property type="match status" value="1"/>
</dbReference>
<keyword evidence="3 7" id="KW-0808">Transferase</keyword>
<comment type="caution">
    <text evidence="8">The sequence shown here is derived from an EMBL/GenBank/DDBJ whole genome shotgun (WGS) entry which is preliminary data.</text>
</comment>
<dbReference type="SUPFAM" id="SSF53335">
    <property type="entry name" value="S-adenosyl-L-methionine-dependent methyltransferases"/>
    <property type="match status" value="1"/>
</dbReference>
<dbReference type="PANTHER" id="PTHR10629:SF52">
    <property type="entry name" value="DNA (CYTOSINE-5)-METHYLTRANSFERASE 1"/>
    <property type="match status" value="1"/>
</dbReference>
<dbReference type="EMBL" id="SGIS01000029">
    <property type="protein sequence ID" value="RZF63249.1"/>
    <property type="molecule type" value="Genomic_DNA"/>
</dbReference>
<feature type="active site" evidence="7">
    <location>
        <position position="148"/>
    </location>
</feature>
<name>A0A4Q6Y1T1_9SPHN</name>
<evidence type="ECO:0000256" key="7">
    <source>
        <dbReference type="PROSITE-ProRule" id="PRU01016"/>
    </source>
</evidence>
<dbReference type="PRINTS" id="PR00105">
    <property type="entry name" value="C5METTRFRASE"/>
</dbReference>
<dbReference type="InterPro" id="IPR050390">
    <property type="entry name" value="C5-Methyltransferase"/>
</dbReference>
<sequence length="440" mass="49274">MRRPRLADRVARRPARWHARQLRRRTDRSMLVEKETAAGQPADQPRFLAVDFFCGAGGTTRGLIDAGGYVIAGVDKETKCRRTYVENNRNLYWDLEPPRFLERDIFAKSAEYPAGEQAELADELREMISEARLAFPGVPLLFAICAPCQPFTTLSSKKKLSDGRTAKRGRDSNLLRAALEFVKEHKPEFVLSENVAGIQDERFGGIWEDFRNGLRELDFATGSETVCVSQFGVAQRRKRSILVAAARGSVRKDRLDGLLQLDMLIPTSDSAATPLTVEQAIKHLPALRAGDHDPAIPNHRTRSLTDLNIKRISSAKPGESNRYLEDTEHGDLSLACHRRVNARLKTRGFNDVYTRMRPDGPSPTITTKCHSISNGRFGHYDTSQNRGISLREAAALQSFPDCYVFHPVEQIEAVARMIGNAVPPRLAQFFATYLVQSVQS</sequence>
<evidence type="ECO:0000256" key="2">
    <source>
        <dbReference type="ARBA" id="ARBA00022603"/>
    </source>
</evidence>
<organism evidence="8 9">
    <name type="scientific">Sphingomonas populi</name>
    <dbReference type="NCBI Taxonomy" id="2484750"/>
    <lineage>
        <taxon>Bacteria</taxon>
        <taxon>Pseudomonadati</taxon>
        <taxon>Pseudomonadota</taxon>
        <taxon>Alphaproteobacteria</taxon>
        <taxon>Sphingomonadales</taxon>
        <taxon>Sphingomonadaceae</taxon>
        <taxon>Sphingomonas</taxon>
    </lineage>
</organism>
<gene>
    <name evidence="8" type="ORF">EWE75_17025</name>
</gene>
<evidence type="ECO:0000256" key="6">
    <source>
        <dbReference type="ARBA" id="ARBA00047422"/>
    </source>
</evidence>
<evidence type="ECO:0000313" key="9">
    <source>
        <dbReference type="Proteomes" id="UP000292085"/>
    </source>
</evidence>
<protein>
    <recommendedName>
        <fullName evidence="1">DNA (cytosine-5-)-methyltransferase</fullName>
        <ecNumber evidence="1">2.1.1.37</ecNumber>
    </recommendedName>
</protein>
<keyword evidence="9" id="KW-1185">Reference proteome</keyword>
<dbReference type="GO" id="GO:0003677">
    <property type="term" value="F:DNA binding"/>
    <property type="evidence" value="ECO:0007669"/>
    <property type="project" value="TreeGrafter"/>
</dbReference>
<keyword evidence="4 7" id="KW-0949">S-adenosyl-L-methionine</keyword>
<dbReference type="InterPro" id="IPR001525">
    <property type="entry name" value="C5_MeTfrase"/>
</dbReference>
<evidence type="ECO:0000313" key="8">
    <source>
        <dbReference type="EMBL" id="RZF63249.1"/>
    </source>
</evidence>
<evidence type="ECO:0000256" key="3">
    <source>
        <dbReference type="ARBA" id="ARBA00022679"/>
    </source>
</evidence>
<dbReference type="OrthoDB" id="9813719at2"/>
<dbReference type="Proteomes" id="UP000292085">
    <property type="component" value="Unassembled WGS sequence"/>
</dbReference>
<dbReference type="GO" id="GO:0003886">
    <property type="term" value="F:DNA (cytosine-5-)-methyltransferase activity"/>
    <property type="evidence" value="ECO:0007669"/>
    <property type="project" value="UniProtKB-EC"/>
</dbReference>
<dbReference type="Gene3D" id="3.40.50.150">
    <property type="entry name" value="Vaccinia Virus protein VP39"/>
    <property type="match status" value="1"/>
</dbReference>
<proteinExistence type="inferred from homology"/>
<dbReference type="EC" id="2.1.1.37" evidence="1"/>
<dbReference type="GO" id="GO:0032259">
    <property type="term" value="P:methylation"/>
    <property type="evidence" value="ECO:0007669"/>
    <property type="project" value="UniProtKB-KW"/>
</dbReference>
<evidence type="ECO:0000256" key="1">
    <source>
        <dbReference type="ARBA" id="ARBA00011975"/>
    </source>
</evidence>
<accession>A0A4Q6Y1T1</accession>
<dbReference type="InterPro" id="IPR029063">
    <property type="entry name" value="SAM-dependent_MTases_sf"/>
</dbReference>